<feature type="compositionally biased region" description="Polar residues" evidence="1">
    <location>
        <begin position="32"/>
        <end position="44"/>
    </location>
</feature>
<feature type="compositionally biased region" description="Basic residues" evidence="1">
    <location>
        <begin position="148"/>
        <end position="159"/>
    </location>
</feature>
<sequence length="195" mass="21080">MMRGNKKQKFHEALLHMLYPPPPPKDEDDQEPTGTLNQSLNLSQIPDELDEDGGKSTSSSDADGEEGDGPKKLTRAQRKRLRRKKLKEAASRRSKIIGPLLPTTASDDGVEVVGNEPPSVRQNASETDDNAGAKTNRPVLGETPHCSKQNKLKQRRMAKKLAGESVNSSSTGTETAMNAVASVTRENASPAPEIS</sequence>
<organism evidence="2 3">
    <name type="scientific">Cinchona calisaya</name>
    <dbReference type="NCBI Taxonomy" id="153742"/>
    <lineage>
        <taxon>Eukaryota</taxon>
        <taxon>Viridiplantae</taxon>
        <taxon>Streptophyta</taxon>
        <taxon>Embryophyta</taxon>
        <taxon>Tracheophyta</taxon>
        <taxon>Spermatophyta</taxon>
        <taxon>Magnoliopsida</taxon>
        <taxon>eudicotyledons</taxon>
        <taxon>Gunneridae</taxon>
        <taxon>Pentapetalae</taxon>
        <taxon>asterids</taxon>
        <taxon>lamiids</taxon>
        <taxon>Gentianales</taxon>
        <taxon>Rubiaceae</taxon>
        <taxon>Cinchonoideae</taxon>
        <taxon>Cinchoneae</taxon>
        <taxon>Cinchona</taxon>
    </lineage>
</organism>
<proteinExistence type="predicted"/>
<name>A0ABD3A585_9GENT</name>
<gene>
    <name evidence="2" type="ORF">ACH5RR_011560</name>
</gene>
<reference evidence="2 3" key="1">
    <citation type="submission" date="2024-11" db="EMBL/GenBank/DDBJ databases">
        <title>A near-complete genome assembly of Cinchona calisaya.</title>
        <authorList>
            <person name="Lian D.C."/>
            <person name="Zhao X.W."/>
            <person name="Wei L."/>
        </authorList>
    </citation>
    <scope>NUCLEOTIDE SEQUENCE [LARGE SCALE GENOMIC DNA]</scope>
    <source>
        <tissue evidence="2">Nenye</tissue>
    </source>
</reference>
<feature type="region of interest" description="Disordered" evidence="1">
    <location>
        <begin position="1"/>
        <end position="195"/>
    </location>
</feature>
<comment type="caution">
    <text evidence="2">The sequence shown here is derived from an EMBL/GenBank/DDBJ whole genome shotgun (WGS) entry which is preliminary data.</text>
</comment>
<protein>
    <submittedName>
        <fullName evidence="2">Uncharacterized protein</fullName>
    </submittedName>
</protein>
<dbReference type="EMBL" id="JBJUIK010000005">
    <property type="protein sequence ID" value="KAL3526904.1"/>
    <property type="molecule type" value="Genomic_DNA"/>
</dbReference>
<evidence type="ECO:0000256" key="1">
    <source>
        <dbReference type="SAM" id="MobiDB-lite"/>
    </source>
</evidence>
<evidence type="ECO:0000313" key="3">
    <source>
        <dbReference type="Proteomes" id="UP001630127"/>
    </source>
</evidence>
<keyword evidence="3" id="KW-1185">Reference proteome</keyword>
<accession>A0ABD3A585</accession>
<evidence type="ECO:0000313" key="2">
    <source>
        <dbReference type="EMBL" id="KAL3526904.1"/>
    </source>
</evidence>
<dbReference type="AlphaFoldDB" id="A0ABD3A585"/>
<feature type="compositionally biased region" description="Polar residues" evidence="1">
    <location>
        <begin position="165"/>
        <end position="176"/>
    </location>
</feature>
<feature type="compositionally biased region" description="Basic residues" evidence="1">
    <location>
        <begin position="72"/>
        <end position="86"/>
    </location>
</feature>
<dbReference type="Proteomes" id="UP001630127">
    <property type="component" value="Unassembled WGS sequence"/>
</dbReference>